<evidence type="ECO:0000256" key="4">
    <source>
        <dbReference type="ARBA" id="ARBA00022807"/>
    </source>
</evidence>
<dbReference type="PANTHER" id="PTHR39178">
    <property type="entry name" value="HYPOTHETICAL RIBOSOME-ASSOCIATED PROTEIN"/>
    <property type="match status" value="1"/>
</dbReference>
<dbReference type="Gene3D" id="3.30.70.1490">
    <property type="entry name" value="Cysteine protease Prp"/>
    <property type="match status" value="1"/>
</dbReference>
<evidence type="ECO:0008006" key="6">
    <source>
        <dbReference type="Google" id="ProtNLM"/>
    </source>
</evidence>
<dbReference type="Pfam" id="PF04327">
    <property type="entry name" value="Peptidase_Prp"/>
    <property type="match status" value="1"/>
</dbReference>
<reference evidence="5" key="1">
    <citation type="submission" date="2019-08" db="EMBL/GenBank/DDBJ databases">
        <authorList>
            <person name="Kucharzyk K."/>
            <person name="Murdoch R.W."/>
            <person name="Higgins S."/>
            <person name="Loffler F."/>
        </authorList>
    </citation>
    <scope>NUCLEOTIDE SEQUENCE</scope>
</reference>
<dbReference type="GO" id="GO:0042254">
    <property type="term" value="P:ribosome biogenesis"/>
    <property type="evidence" value="ECO:0007669"/>
    <property type="project" value="UniProtKB-KW"/>
</dbReference>
<keyword evidence="3" id="KW-0378">Hydrolase</keyword>
<keyword evidence="1" id="KW-0690">Ribosome biogenesis</keyword>
<evidence type="ECO:0000256" key="2">
    <source>
        <dbReference type="ARBA" id="ARBA00022670"/>
    </source>
</evidence>
<evidence type="ECO:0000256" key="1">
    <source>
        <dbReference type="ARBA" id="ARBA00022517"/>
    </source>
</evidence>
<dbReference type="AlphaFoldDB" id="A0A645FIE9"/>
<dbReference type="GO" id="GO:0006508">
    <property type="term" value="P:proteolysis"/>
    <property type="evidence" value="ECO:0007669"/>
    <property type="project" value="UniProtKB-KW"/>
</dbReference>
<dbReference type="EMBL" id="VSSQ01058286">
    <property type="protein sequence ID" value="MPN12013.1"/>
    <property type="molecule type" value="Genomic_DNA"/>
</dbReference>
<comment type="caution">
    <text evidence="5">The sequence shown here is derived from an EMBL/GenBank/DDBJ whole genome shotgun (WGS) entry which is preliminary data.</text>
</comment>
<dbReference type="PANTHER" id="PTHR39178:SF1">
    <property type="entry name" value="RIBOSOMAL-PROCESSING CYSTEINE PROTEASE PRP"/>
    <property type="match status" value="1"/>
</dbReference>
<organism evidence="5">
    <name type="scientific">bioreactor metagenome</name>
    <dbReference type="NCBI Taxonomy" id="1076179"/>
    <lineage>
        <taxon>unclassified sequences</taxon>
        <taxon>metagenomes</taxon>
        <taxon>ecological metagenomes</taxon>
    </lineage>
</organism>
<name>A0A645FIE9_9ZZZZ</name>
<dbReference type="GO" id="GO:0008234">
    <property type="term" value="F:cysteine-type peptidase activity"/>
    <property type="evidence" value="ECO:0007669"/>
    <property type="project" value="UniProtKB-KW"/>
</dbReference>
<evidence type="ECO:0000313" key="5">
    <source>
        <dbReference type="EMBL" id="MPN12013.1"/>
    </source>
</evidence>
<proteinExistence type="predicted"/>
<dbReference type="InterPro" id="IPR036764">
    <property type="entry name" value="Peptidase_Prp_sf"/>
</dbReference>
<dbReference type="SUPFAM" id="SSF118010">
    <property type="entry name" value="TM1457-like"/>
    <property type="match status" value="1"/>
</dbReference>
<accession>A0A645FIE9</accession>
<dbReference type="CDD" id="cd16332">
    <property type="entry name" value="Prp-like"/>
    <property type="match status" value="1"/>
</dbReference>
<protein>
    <recommendedName>
        <fullName evidence="6">Ribosomal-processing cysteine protease Prp</fullName>
    </recommendedName>
</protein>
<sequence>MITIDIFRNQAQAIDGFSVKGHADTAPHGQDIVCAAVSALTQTSILGIERYLGREIELDIKSGNLKLELLLPPDSLTSAILETMLLGLTEIAKQHSRSVRIIEHRR</sequence>
<keyword evidence="4" id="KW-0788">Thiol protease</keyword>
<evidence type="ECO:0000256" key="3">
    <source>
        <dbReference type="ARBA" id="ARBA00022801"/>
    </source>
</evidence>
<dbReference type="InterPro" id="IPR007422">
    <property type="entry name" value="Peptidase_Prp"/>
</dbReference>
<keyword evidence="2" id="KW-0645">Protease</keyword>
<gene>
    <name evidence="5" type="ORF">SDC9_159323</name>
</gene>